<sequence length="234" mass="25341">MQSSSSSTKGETLSDTIKCLECYTDFLVLRHSVVGAAATAAIATSKPVINAGDGVGEHPTQALLDLYTIYQEAKLADLNFAGKVITMVGDLKNGRTVHSLAKLLAHFNVKLNYVAPALQEVLKKALVHDGLKRGLHECAKALDSRRARLCVLAQDCDEPSYQKLVRALCEEHGVNLIMVPSGKQLGEWSGLCKIDDKGEARKVVSTSVAVVTDFGEEHRALDVLLNFLKNRVEA</sequence>
<dbReference type="PRINTS" id="PR00972">
    <property type="entry name" value="RIBSOMALS12E"/>
</dbReference>
<dbReference type="InterPro" id="IPR000530">
    <property type="entry name" value="Ribosomal_eS12"/>
</dbReference>
<keyword evidence="4 5" id="KW-0687">Ribonucleoprotein</keyword>
<organism evidence="8 9">
    <name type="scientific">Aphanomyces invadans</name>
    <dbReference type="NCBI Taxonomy" id="157072"/>
    <lineage>
        <taxon>Eukaryota</taxon>
        <taxon>Sar</taxon>
        <taxon>Stramenopiles</taxon>
        <taxon>Oomycota</taxon>
        <taxon>Saprolegniomycetes</taxon>
        <taxon>Saprolegniales</taxon>
        <taxon>Verrucalvaceae</taxon>
        <taxon>Aphanomyces</taxon>
    </lineage>
</organism>
<reference evidence="8 9" key="1">
    <citation type="submission" date="2018-08" db="EMBL/GenBank/DDBJ databases">
        <title>Aphanomyces genome sequencing and annotation.</title>
        <authorList>
            <person name="Minardi D."/>
            <person name="Oidtmann B."/>
            <person name="Van Der Giezen M."/>
            <person name="Studholme D.J."/>
        </authorList>
    </citation>
    <scope>NUCLEOTIDE SEQUENCE [LARGE SCALE GENOMIC DNA]</scope>
    <source>
        <strain evidence="8 9">NJM0002</strain>
    </source>
</reference>
<dbReference type="GO" id="GO:0016743">
    <property type="term" value="F:carboxyl- or carbamoyltransferase activity"/>
    <property type="evidence" value="ECO:0007669"/>
    <property type="project" value="InterPro"/>
</dbReference>
<gene>
    <name evidence="8" type="ORF">DYB32_000196</name>
</gene>
<dbReference type="InterPro" id="IPR036901">
    <property type="entry name" value="Asp/Orn_carbamoylTrfase_sf"/>
</dbReference>
<dbReference type="GO" id="GO:0005840">
    <property type="term" value="C:ribosome"/>
    <property type="evidence" value="ECO:0007669"/>
    <property type="project" value="UniProtKB-KW"/>
</dbReference>
<dbReference type="Proteomes" id="UP000285060">
    <property type="component" value="Unassembled WGS sequence"/>
</dbReference>
<dbReference type="InterPro" id="IPR006132">
    <property type="entry name" value="Asp/Orn_carbamoyltranf_P-bd"/>
</dbReference>
<dbReference type="Pfam" id="PF02729">
    <property type="entry name" value="OTCace_N"/>
    <property type="match status" value="1"/>
</dbReference>
<evidence type="ECO:0000313" key="9">
    <source>
        <dbReference type="Proteomes" id="UP000285060"/>
    </source>
</evidence>
<dbReference type="GO" id="GO:0006520">
    <property type="term" value="P:amino acid metabolic process"/>
    <property type="evidence" value="ECO:0007669"/>
    <property type="project" value="InterPro"/>
</dbReference>
<evidence type="ECO:0000256" key="1">
    <source>
        <dbReference type="ARBA" id="ARBA00005824"/>
    </source>
</evidence>
<keyword evidence="9" id="KW-1185">Reference proteome</keyword>
<evidence type="ECO:0000259" key="7">
    <source>
        <dbReference type="Pfam" id="PF02729"/>
    </source>
</evidence>
<evidence type="ECO:0000259" key="6">
    <source>
        <dbReference type="Pfam" id="PF01248"/>
    </source>
</evidence>
<proteinExistence type="inferred from homology"/>
<dbReference type="VEuPathDB" id="FungiDB:H310_09176"/>
<dbReference type="InterPro" id="IPR047860">
    <property type="entry name" value="Ribosomal_eS12_CS"/>
</dbReference>
<dbReference type="InterPro" id="IPR029064">
    <property type="entry name" value="Ribosomal_eL30-like_sf"/>
</dbReference>
<dbReference type="SUPFAM" id="SSF53671">
    <property type="entry name" value="Aspartate/ornithine carbamoyltransferase"/>
    <property type="match status" value="1"/>
</dbReference>
<evidence type="ECO:0000256" key="4">
    <source>
        <dbReference type="ARBA" id="ARBA00023274"/>
    </source>
</evidence>
<name>A0A418BAQ1_9STRA</name>
<dbReference type="AlphaFoldDB" id="A0A418BAQ1"/>
<dbReference type="Gene3D" id="3.40.50.1370">
    <property type="entry name" value="Aspartate/ornithine carbamoyltransferase"/>
    <property type="match status" value="1"/>
</dbReference>
<keyword evidence="3 5" id="KW-0689">Ribosomal protein</keyword>
<evidence type="ECO:0000256" key="5">
    <source>
        <dbReference type="RuleBase" id="RU000670"/>
    </source>
</evidence>
<dbReference type="GO" id="GO:1990904">
    <property type="term" value="C:ribonucleoprotein complex"/>
    <property type="evidence" value="ECO:0007669"/>
    <property type="project" value="UniProtKB-KW"/>
</dbReference>
<comment type="similarity">
    <text evidence="1 5">Belongs to the eukaryotic ribosomal protein eS12 family.</text>
</comment>
<dbReference type="GO" id="GO:0003735">
    <property type="term" value="F:structural constituent of ribosome"/>
    <property type="evidence" value="ECO:0007669"/>
    <property type="project" value="InterPro"/>
</dbReference>
<dbReference type="Pfam" id="PF01248">
    <property type="entry name" value="Ribosomal_L7Ae"/>
    <property type="match status" value="1"/>
</dbReference>
<dbReference type="SUPFAM" id="SSF55315">
    <property type="entry name" value="L30e-like"/>
    <property type="match status" value="1"/>
</dbReference>
<evidence type="ECO:0000256" key="2">
    <source>
        <dbReference type="ARBA" id="ARBA00022679"/>
    </source>
</evidence>
<accession>A0A418BAQ1</accession>
<dbReference type="VEuPathDB" id="FungiDB:H310_09177"/>
<dbReference type="FunFam" id="3.30.1330.30:FF:000039">
    <property type="entry name" value="40S ribosomal protein S12"/>
    <property type="match status" value="1"/>
</dbReference>
<evidence type="ECO:0000313" key="8">
    <source>
        <dbReference type="EMBL" id="RHY35304.1"/>
    </source>
</evidence>
<dbReference type="PROSITE" id="PS01189">
    <property type="entry name" value="RIBOSOMAL_S12E"/>
    <property type="match status" value="1"/>
</dbReference>
<feature type="domain" description="Ribosomal protein eL8/eL30/eS12/Gadd45" evidence="6">
    <location>
        <begin position="117"/>
        <end position="207"/>
    </location>
</feature>
<dbReference type="GO" id="GO:0006412">
    <property type="term" value="P:translation"/>
    <property type="evidence" value="ECO:0007669"/>
    <property type="project" value="InterPro"/>
</dbReference>
<dbReference type="EMBL" id="QUSY01000004">
    <property type="protein sequence ID" value="RHY35304.1"/>
    <property type="molecule type" value="Genomic_DNA"/>
</dbReference>
<dbReference type="InterPro" id="IPR004038">
    <property type="entry name" value="Ribosomal_eL8/eL30/eS12/Gad45"/>
</dbReference>
<feature type="domain" description="Aspartate/ornithine carbamoyltransferase carbamoyl-P binding" evidence="7">
    <location>
        <begin position="3"/>
        <end position="71"/>
    </location>
</feature>
<dbReference type="PANTHER" id="PTHR11843">
    <property type="entry name" value="40S RIBOSOMAL PROTEIN S12"/>
    <property type="match status" value="1"/>
</dbReference>
<comment type="caution">
    <text evidence="8">The sequence shown here is derived from an EMBL/GenBank/DDBJ whole genome shotgun (WGS) entry which is preliminary data.</text>
</comment>
<protein>
    <recommendedName>
        <fullName evidence="5">40S ribosomal protein S12</fullName>
    </recommendedName>
</protein>
<keyword evidence="2" id="KW-0808">Transferase</keyword>
<dbReference type="GO" id="GO:0016597">
    <property type="term" value="F:amino acid binding"/>
    <property type="evidence" value="ECO:0007669"/>
    <property type="project" value="InterPro"/>
</dbReference>
<dbReference type="Gene3D" id="3.30.1330.30">
    <property type="match status" value="1"/>
</dbReference>
<evidence type="ECO:0000256" key="3">
    <source>
        <dbReference type="ARBA" id="ARBA00022980"/>
    </source>
</evidence>